<name>A0A4R6U0D1_9BACI</name>
<dbReference type="Pfam" id="PF13561">
    <property type="entry name" value="adh_short_C2"/>
    <property type="match status" value="1"/>
</dbReference>
<dbReference type="InterPro" id="IPR036291">
    <property type="entry name" value="NAD(P)-bd_dom_sf"/>
</dbReference>
<evidence type="ECO:0000313" key="3">
    <source>
        <dbReference type="Proteomes" id="UP000295632"/>
    </source>
</evidence>
<dbReference type="GO" id="GO:0016616">
    <property type="term" value="F:oxidoreductase activity, acting on the CH-OH group of donors, NAD or NADP as acceptor"/>
    <property type="evidence" value="ECO:0007669"/>
    <property type="project" value="TreeGrafter"/>
</dbReference>
<comment type="similarity">
    <text evidence="1">Belongs to the short-chain dehydrogenases/reductases (SDR) family.</text>
</comment>
<dbReference type="EMBL" id="SNYJ01000008">
    <property type="protein sequence ID" value="TDQ39116.1"/>
    <property type="molecule type" value="Genomic_DNA"/>
</dbReference>
<dbReference type="CDD" id="cd05233">
    <property type="entry name" value="SDR_c"/>
    <property type="match status" value="1"/>
</dbReference>
<dbReference type="PRINTS" id="PR00081">
    <property type="entry name" value="GDHRDH"/>
</dbReference>
<evidence type="ECO:0000256" key="1">
    <source>
        <dbReference type="ARBA" id="ARBA00006484"/>
    </source>
</evidence>
<dbReference type="SUPFAM" id="SSF51735">
    <property type="entry name" value="NAD(P)-binding Rossmann-fold domains"/>
    <property type="match status" value="1"/>
</dbReference>
<dbReference type="PANTHER" id="PTHR42760">
    <property type="entry name" value="SHORT-CHAIN DEHYDROGENASES/REDUCTASES FAMILY MEMBER"/>
    <property type="match status" value="1"/>
</dbReference>
<keyword evidence="3" id="KW-1185">Reference proteome</keyword>
<accession>A0A4R6U0D1</accession>
<gene>
    <name evidence="2" type="ORF">EV213_10863</name>
</gene>
<dbReference type="PANTHER" id="PTHR42760:SF36">
    <property type="entry name" value="OXIDOREDUCTASE YTKK-RELATED"/>
    <property type="match status" value="1"/>
</dbReference>
<dbReference type="InterPro" id="IPR002347">
    <property type="entry name" value="SDR_fam"/>
</dbReference>
<organism evidence="2 3">
    <name type="scientific">Aureibacillus halotolerans</name>
    <dbReference type="NCBI Taxonomy" id="1508390"/>
    <lineage>
        <taxon>Bacteria</taxon>
        <taxon>Bacillati</taxon>
        <taxon>Bacillota</taxon>
        <taxon>Bacilli</taxon>
        <taxon>Bacillales</taxon>
        <taxon>Bacillaceae</taxon>
        <taxon>Aureibacillus</taxon>
    </lineage>
</organism>
<sequence length="257" mass="27993">MPHPLAHVFISAGTKGLGKQVAIYFLKRGHPVTMSYFQDQSAVMKLRKEMPDDEHLMHFVQGDVTKEQDVQRMVQEAKEKHGPVLTLICNAGPYVFERKSLASYSTEEWNTMIHGNLSSVFHFFKACVNGMREAHFGRIITYGFQDAPNAPGWVERSAFAAAKTGLVSLTKTIAMEEASYGITANMVCPGDISGSMKEAFIAESSQALKAAPVGRAGTGEDIARAVGFFASEDSGFVTGTVLEITGGENVVYQKTTK</sequence>
<dbReference type="GO" id="GO:0030497">
    <property type="term" value="P:fatty acid elongation"/>
    <property type="evidence" value="ECO:0007669"/>
    <property type="project" value="TreeGrafter"/>
</dbReference>
<comment type="caution">
    <text evidence="2">The sequence shown here is derived from an EMBL/GenBank/DDBJ whole genome shotgun (WGS) entry which is preliminary data.</text>
</comment>
<proteinExistence type="inferred from homology"/>
<dbReference type="Gene3D" id="3.40.50.720">
    <property type="entry name" value="NAD(P)-binding Rossmann-like Domain"/>
    <property type="match status" value="1"/>
</dbReference>
<protein>
    <submittedName>
        <fullName evidence="2">3-oxoacyl-[acyl-carrier protein] reductase</fullName>
    </submittedName>
</protein>
<dbReference type="Proteomes" id="UP000295632">
    <property type="component" value="Unassembled WGS sequence"/>
</dbReference>
<reference evidence="2 3" key="1">
    <citation type="submission" date="2019-03" db="EMBL/GenBank/DDBJ databases">
        <title>Genomic Encyclopedia of Type Strains, Phase IV (KMG-IV): sequencing the most valuable type-strain genomes for metagenomic binning, comparative biology and taxonomic classification.</title>
        <authorList>
            <person name="Goeker M."/>
        </authorList>
    </citation>
    <scope>NUCLEOTIDE SEQUENCE [LARGE SCALE GENOMIC DNA]</scope>
    <source>
        <strain evidence="2 3">DSM 28697</strain>
    </source>
</reference>
<dbReference type="AlphaFoldDB" id="A0A4R6U0D1"/>
<evidence type="ECO:0000313" key="2">
    <source>
        <dbReference type="EMBL" id="TDQ39116.1"/>
    </source>
</evidence>